<comment type="subcellular location">
    <subcellularLocation>
        <location evidence="1">Membrane</location>
        <topology evidence="1">Multi-pass membrane protein</topology>
    </subcellularLocation>
</comment>
<reference evidence="7 8" key="1">
    <citation type="journal article" date="2016" name="Mol. Biol. Evol.">
        <title>Comparative Genomics of Early-Diverging Mushroom-Forming Fungi Provides Insights into the Origins of Lignocellulose Decay Capabilities.</title>
        <authorList>
            <person name="Nagy L.G."/>
            <person name="Riley R."/>
            <person name="Tritt A."/>
            <person name="Adam C."/>
            <person name="Daum C."/>
            <person name="Floudas D."/>
            <person name="Sun H."/>
            <person name="Yadav J.S."/>
            <person name="Pangilinan J."/>
            <person name="Larsson K.H."/>
            <person name="Matsuura K."/>
            <person name="Barry K."/>
            <person name="Labutti K."/>
            <person name="Kuo R."/>
            <person name="Ohm R.A."/>
            <person name="Bhattacharya S.S."/>
            <person name="Shirouzu T."/>
            <person name="Yoshinaga Y."/>
            <person name="Martin F.M."/>
            <person name="Grigoriev I.V."/>
            <person name="Hibbett D.S."/>
        </authorList>
    </citation>
    <scope>NUCLEOTIDE SEQUENCE [LARGE SCALE GENOMIC DNA]</scope>
    <source>
        <strain evidence="7 8">HHB12029</strain>
    </source>
</reference>
<evidence type="ECO:0000256" key="2">
    <source>
        <dbReference type="ARBA" id="ARBA00022692"/>
    </source>
</evidence>
<dbReference type="InterPro" id="IPR001902">
    <property type="entry name" value="SLC26A/SulP_fam"/>
</dbReference>
<evidence type="ECO:0000256" key="3">
    <source>
        <dbReference type="ARBA" id="ARBA00022989"/>
    </source>
</evidence>
<feature type="transmembrane region" description="Helical" evidence="5">
    <location>
        <begin position="202"/>
        <end position="221"/>
    </location>
</feature>
<feature type="transmembrane region" description="Helical" evidence="5">
    <location>
        <begin position="21"/>
        <end position="43"/>
    </location>
</feature>
<dbReference type="STRING" id="1314781.A0A166A854"/>
<feature type="transmembrane region" description="Helical" evidence="5">
    <location>
        <begin position="81"/>
        <end position="100"/>
    </location>
</feature>
<feature type="transmembrane region" description="Helical" evidence="5">
    <location>
        <begin position="311"/>
        <end position="331"/>
    </location>
</feature>
<name>A0A166A854_EXIGL</name>
<evidence type="ECO:0000256" key="5">
    <source>
        <dbReference type="SAM" id="Phobius"/>
    </source>
</evidence>
<accession>A0A166A854</accession>
<feature type="transmembrane region" description="Helical" evidence="5">
    <location>
        <begin position="148"/>
        <end position="167"/>
    </location>
</feature>
<dbReference type="InterPro" id="IPR036513">
    <property type="entry name" value="STAS_dom_sf"/>
</dbReference>
<dbReference type="CDD" id="cd07042">
    <property type="entry name" value="STAS_SulP_like_sulfate_transporter"/>
    <property type="match status" value="1"/>
</dbReference>
<dbReference type="Pfam" id="PF00916">
    <property type="entry name" value="Sulfate_transp"/>
    <property type="match status" value="1"/>
</dbReference>
<dbReference type="FunCoup" id="A0A166A854">
    <property type="interactions" value="5"/>
</dbReference>
<dbReference type="PROSITE" id="PS50801">
    <property type="entry name" value="STAS"/>
    <property type="match status" value="1"/>
</dbReference>
<evidence type="ECO:0000259" key="6">
    <source>
        <dbReference type="PROSITE" id="PS50801"/>
    </source>
</evidence>
<dbReference type="InterPro" id="IPR002645">
    <property type="entry name" value="STAS_dom"/>
</dbReference>
<dbReference type="InterPro" id="IPR011547">
    <property type="entry name" value="SLC26A/SulP_dom"/>
</dbReference>
<dbReference type="Pfam" id="PF01740">
    <property type="entry name" value="STAS"/>
    <property type="match status" value="1"/>
</dbReference>
<keyword evidence="3 5" id="KW-1133">Transmembrane helix</keyword>
<proteinExistence type="predicted"/>
<feature type="transmembrane region" description="Helical" evidence="5">
    <location>
        <begin position="112"/>
        <end position="136"/>
    </location>
</feature>
<dbReference type="GO" id="GO:0055085">
    <property type="term" value="P:transmembrane transport"/>
    <property type="evidence" value="ECO:0007669"/>
    <property type="project" value="InterPro"/>
</dbReference>
<evidence type="ECO:0000256" key="1">
    <source>
        <dbReference type="ARBA" id="ARBA00004141"/>
    </source>
</evidence>
<dbReference type="NCBIfam" id="TIGR00815">
    <property type="entry name" value="sulP"/>
    <property type="match status" value="1"/>
</dbReference>
<organism evidence="7 8">
    <name type="scientific">Exidia glandulosa HHB12029</name>
    <dbReference type="NCBI Taxonomy" id="1314781"/>
    <lineage>
        <taxon>Eukaryota</taxon>
        <taxon>Fungi</taxon>
        <taxon>Dikarya</taxon>
        <taxon>Basidiomycota</taxon>
        <taxon>Agaricomycotina</taxon>
        <taxon>Agaricomycetes</taxon>
        <taxon>Auriculariales</taxon>
        <taxon>Exidiaceae</taxon>
        <taxon>Exidia</taxon>
    </lineage>
</organism>
<feature type="transmembrane region" description="Helical" evidence="5">
    <location>
        <begin position="371"/>
        <end position="389"/>
    </location>
</feature>
<protein>
    <recommendedName>
        <fullName evidence="6">STAS domain-containing protein</fullName>
    </recommendedName>
</protein>
<dbReference type="OrthoDB" id="427213at2759"/>
<evidence type="ECO:0000313" key="7">
    <source>
        <dbReference type="EMBL" id="KZV89429.1"/>
    </source>
</evidence>
<dbReference type="Gene3D" id="3.30.750.24">
    <property type="entry name" value="STAS domain"/>
    <property type="match status" value="1"/>
</dbReference>
<feature type="transmembrane region" description="Helical" evidence="5">
    <location>
        <begin position="271"/>
        <end position="291"/>
    </location>
</feature>
<dbReference type="GO" id="GO:0016020">
    <property type="term" value="C:membrane"/>
    <property type="evidence" value="ECO:0007669"/>
    <property type="project" value="UniProtKB-SubCell"/>
</dbReference>
<feature type="domain" description="STAS" evidence="6">
    <location>
        <begin position="473"/>
        <end position="591"/>
    </location>
</feature>
<dbReference type="AlphaFoldDB" id="A0A166A854"/>
<dbReference type="SUPFAM" id="SSF52091">
    <property type="entry name" value="SpoIIaa-like"/>
    <property type="match status" value="1"/>
</dbReference>
<feature type="transmembrane region" description="Helical" evidence="5">
    <location>
        <begin position="410"/>
        <end position="439"/>
    </location>
</feature>
<dbReference type="InParanoid" id="A0A166A854"/>
<dbReference type="EMBL" id="KV426073">
    <property type="protein sequence ID" value="KZV89429.1"/>
    <property type="molecule type" value="Genomic_DNA"/>
</dbReference>
<keyword evidence="2 5" id="KW-0812">Transmembrane</keyword>
<evidence type="ECO:0000313" key="8">
    <source>
        <dbReference type="Proteomes" id="UP000077266"/>
    </source>
</evidence>
<dbReference type="PANTHER" id="PTHR11814">
    <property type="entry name" value="SULFATE TRANSPORTER"/>
    <property type="match status" value="1"/>
</dbReference>
<feature type="transmembrane region" description="Helical" evidence="5">
    <location>
        <begin position="55"/>
        <end position="74"/>
    </location>
</feature>
<keyword evidence="8" id="KW-1185">Reference proteome</keyword>
<keyword evidence="4 5" id="KW-0472">Membrane</keyword>
<gene>
    <name evidence="7" type="ORF">EXIGLDRAFT_711159</name>
</gene>
<dbReference type="Proteomes" id="UP000077266">
    <property type="component" value="Unassembled WGS sequence"/>
</dbReference>
<sequence>MLAKIRQRSKYYVPGISWIPNYSISYLLGDVLSGLTVGCILIPQSISYATSLAHLNPLTGLYSAAIPALVYSVLGSSRHLNVAPEAAVSLLVGQAVNAILTDYPDISHDLRTAIAIAVSTIITFQVGLISFVLGFFRMGFIDVVLSRALLRGFITAVGVVITIEQLIPMLGLVELEHQLNPESTWDKFLFILESVPHIHESTALIAFTALGALYFFWVRYIPEVLLVVIMSTLMSEELDWAGDGVAVLGSIPITHGKHFFAFPFIKRNMRFVKSTTSTAILIAVIGFLDSIVAAKQTAARFGYSVSPNRELVALGAGNLVASFIPGTLPAYGSITRTRLNADIGARSQMTSIVCSGVIVFAIYWLLPALYFLPKCVLASIICLVVYSILAEAPHDVVFYWRMRAWIDFGLMLLTFFSTVIWSVEVGILVSVTVSLLLVVHKSGKTRMTILGRIPGTDRWKPLNEDPDAAEDWPGVLIVRLKESLDFANTGRLKDRLRRLELYGPGKSHPSESPTREQATILVFHLADVEKVDASAVQIFQELLTEYQSRDVDLYMTHVHAAVREAFERGGIVRLLGEDRFFTTVSSAVAHIEMIELER</sequence>
<evidence type="ECO:0000256" key="4">
    <source>
        <dbReference type="ARBA" id="ARBA00023136"/>
    </source>
</evidence>